<dbReference type="AlphaFoldDB" id="A0A2V1JUC8"/>
<reference evidence="2" key="1">
    <citation type="submission" date="2018-05" db="EMBL/GenBank/DDBJ databases">
        <authorList>
            <person name="Li Y."/>
        </authorList>
    </citation>
    <scope>NUCLEOTIDE SEQUENCE [LARGE SCALE GENOMIC DNA]</scope>
    <source>
        <strain evidence="2">3d-2-2</strain>
    </source>
</reference>
<sequence length="91" mass="10213">MTQLQSTTTVQLHASIWQVLELVRLRQTPWHKKQAVFDKLQSLGLIEAIPQRTLTPSPHPALMIAALTDDGRRALEMRADQQAAIGRFLSA</sequence>
<evidence type="ECO:0000313" key="2">
    <source>
        <dbReference type="Proteomes" id="UP000245212"/>
    </source>
</evidence>
<organism evidence="1 2">
    <name type="scientific">Corticimicrobacter populi</name>
    <dbReference type="NCBI Taxonomy" id="2175229"/>
    <lineage>
        <taxon>Bacteria</taxon>
        <taxon>Pseudomonadati</taxon>
        <taxon>Pseudomonadota</taxon>
        <taxon>Betaproteobacteria</taxon>
        <taxon>Burkholderiales</taxon>
        <taxon>Alcaligenaceae</taxon>
        <taxon>Corticimicrobacter</taxon>
    </lineage>
</organism>
<gene>
    <name evidence="1" type="ORF">DD235_14645</name>
</gene>
<proteinExistence type="predicted"/>
<name>A0A2V1JUC8_9BURK</name>
<dbReference type="RefSeq" id="WP_109062954.1">
    <property type="nucleotide sequence ID" value="NZ_QETA01000007.1"/>
</dbReference>
<keyword evidence="2" id="KW-1185">Reference proteome</keyword>
<evidence type="ECO:0008006" key="3">
    <source>
        <dbReference type="Google" id="ProtNLM"/>
    </source>
</evidence>
<dbReference type="Proteomes" id="UP000245212">
    <property type="component" value="Unassembled WGS sequence"/>
</dbReference>
<comment type="caution">
    <text evidence="1">The sequence shown here is derived from an EMBL/GenBank/DDBJ whole genome shotgun (WGS) entry which is preliminary data.</text>
</comment>
<dbReference type="EMBL" id="QETA01000007">
    <property type="protein sequence ID" value="PWF21496.1"/>
    <property type="molecule type" value="Genomic_DNA"/>
</dbReference>
<protein>
    <recommendedName>
        <fullName evidence="3">MarR family transcriptional regulator</fullName>
    </recommendedName>
</protein>
<evidence type="ECO:0000313" key="1">
    <source>
        <dbReference type="EMBL" id="PWF21496.1"/>
    </source>
</evidence>
<accession>A0A2V1JUC8</accession>